<evidence type="ECO:0000313" key="3">
    <source>
        <dbReference type="Proteomes" id="UP000745859"/>
    </source>
</evidence>
<protein>
    <recommendedName>
        <fullName evidence="4">Acyl-coenzyme A thioesterase PaaI, contains HGG motif</fullName>
    </recommendedName>
</protein>
<dbReference type="SUPFAM" id="SSF54637">
    <property type="entry name" value="Thioesterase/thiol ester dehydrase-isomerase"/>
    <property type="match status" value="1"/>
</dbReference>
<dbReference type="RefSeq" id="WP_167184147.1">
    <property type="nucleotide sequence ID" value="NZ_JAASQL010000001.1"/>
</dbReference>
<accession>A0ABX0U665</accession>
<evidence type="ECO:0000256" key="1">
    <source>
        <dbReference type="SAM" id="Phobius"/>
    </source>
</evidence>
<dbReference type="Gene3D" id="3.10.129.10">
    <property type="entry name" value="Hotdog Thioesterase"/>
    <property type="match status" value="1"/>
</dbReference>
<keyword evidence="1" id="KW-1133">Transmembrane helix</keyword>
<dbReference type="InterPro" id="IPR027961">
    <property type="entry name" value="DUF4442"/>
</dbReference>
<dbReference type="InterPro" id="IPR029069">
    <property type="entry name" value="HotDog_dom_sf"/>
</dbReference>
<dbReference type="Pfam" id="PF14539">
    <property type="entry name" value="DUF4442"/>
    <property type="match status" value="1"/>
</dbReference>
<keyword evidence="1" id="KW-0472">Membrane</keyword>
<comment type="caution">
    <text evidence="2">The sequence shown here is derived from an EMBL/GenBank/DDBJ whole genome shotgun (WGS) entry which is preliminary data.</text>
</comment>
<name>A0ABX0U665_9FLAO</name>
<keyword evidence="3" id="KW-1185">Reference proteome</keyword>
<feature type="transmembrane region" description="Helical" evidence="1">
    <location>
        <begin position="50"/>
        <end position="69"/>
    </location>
</feature>
<keyword evidence="1" id="KW-0812">Transmembrane</keyword>
<dbReference type="Proteomes" id="UP000745859">
    <property type="component" value="Unassembled WGS sequence"/>
</dbReference>
<dbReference type="EMBL" id="JAASQL010000001">
    <property type="protein sequence ID" value="NIJ44338.1"/>
    <property type="molecule type" value="Genomic_DNA"/>
</dbReference>
<evidence type="ECO:0000313" key="2">
    <source>
        <dbReference type="EMBL" id="NIJ44338.1"/>
    </source>
</evidence>
<proteinExistence type="predicted"/>
<gene>
    <name evidence="2" type="ORF">FHR24_000777</name>
</gene>
<evidence type="ECO:0008006" key="4">
    <source>
        <dbReference type="Google" id="ProtNLM"/>
    </source>
</evidence>
<sequence length="155" mass="17745">MKLSAKQLNRFIIFKLPSAYLCGVRVLMLTHQQCNTRVRFKWINQNPFKSIYFAVLAMAAELSTGALVLKNVYNTTYKFSTLVVGMNAQFYKKAVGKITFICDDTRELEHSINKAIESKEGVTFLLSTKGIDEMGDEVAKFEFNWSIKIKKNLIE</sequence>
<reference evidence="2 3" key="1">
    <citation type="submission" date="2020-03" db="EMBL/GenBank/DDBJ databases">
        <title>Genomic Encyclopedia of Type Strains, Phase IV (KMG-IV): sequencing the most valuable type-strain genomes for metagenomic binning, comparative biology and taxonomic classification.</title>
        <authorList>
            <person name="Goeker M."/>
        </authorList>
    </citation>
    <scope>NUCLEOTIDE SEQUENCE [LARGE SCALE GENOMIC DNA]</scope>
    <source>
        <strain evidence="2 3">DSM 101599</strain>
    </source>
</reference>
<organism evidence="2 3">
    <name type="scientific">Wenyingzhuangia heitensis</name>
    <dbReference type="NCBI Taxonomy" id="1487859"/>
    <lineage>
        <taxon>Bacteria</taxon>
        <taxon>Pseudomonadati</taxon>
        <taxon>Bacteroidota</taxon>
        <taxon>Flavobacteriia</taxon>
        <taxon>Flavobacteriales</taxon>
        <taxon>Flavobacteriaceae</taxon>
        <taxon>Wenyingzhuangia</taxon>
    </lineage>
</organism>
<feature type="transmembrane region" description="Helical" evidence="1">
    <location>
        <begin position="12"/>
        <end position="30"/>
    </location>
</feature>